<keyword evidence="2" id="KW-0479">Metal-binding</keyword>
<dbReference type="OrthoDB" id="2993351at2759"/>
<dbReference type="InterPro" id="IPR052355">
    <property type="entry name" value="CENP-V-like"/>
</dbReference>
<organism evidence="4 5">
    <name type="scientific">Kwoniella shandongensis</name>
    <dbReference type="NCBI Taxonomy" id="1734106"/>
    <lineage>
        <taxon>Eukaryota</taxon>
        <taxon>Fungi</taxon>
        <taxon>Dikarya</taxon>
        <taxon>Basidiomycota</taxon>
        <taxon>Agaricomycotina</taxon>
        <taxon>Tremellomycetes</taxon>
        <taxon>Tremellales</taxon>
        <taxon>Cryptococcaceae</taxon>
        <taxon>Kwoniella</taxon>
    </lineage>
</organism>
<dbReference type="PANTHER" id="PTHR28620">
    <property type="entry name" value="CENTROMERE PROTEIN V"/>
    <property type="match status" value="1"/>
</dbReference>
<proteinExistence type="inferred from homology"/>
<dbReference type="PROSITE" id="PS51891">
    <property type="entry name" value="CENP_V_GFA"/>
    <property type="match status" value="2"/>
</dbReference>
<dbReference type="GO" id="GO:0016846">
    <property type="term" value="F:carbon-sulfur lyase activity"/>
    <property type="evidence" value="ECO:0007669"/>
    <property type="project" value="InterPro"/>
</dbReference>
<dbReference type="SUPFAM" id="SSF51316">
    <property type="entry name" value="Mss4-like"/>
    <property type="match status" value="2"/>
</dbReference>
<dbReference type="Gene3D" id="2.170.150.70">
    <property type="match status" value="2"/>
</dbReference>
<dbReference type="RefSeq" id="XP_031857282.1">
    <property type="nucleotide sequence ID" value="XM_032008421.1"/>
</dbReference>
<dbReference type="AlphaFoldDB" id="A0A5M6BN80"/>
<evidence type="ECO:0000313" key="5">
    <source>
        <dbReference type="Proteomes" id="UP000322225"/>
    </source>
</evidence>
<dbReference type="Proteomes" id="UP000322225">
    <property type="component" value="Chromosome 8"/>
</dbReference>
<dbReference type="GeneID" id="43592593"/>
<evidence type="ECO:0000256" key="1">
    <source>
        <dbReference type="ARBA" id="ARBA00005495"/>
    </source>
</evidence>
<keyword evidence="5" id="KW-1185">Reference proteome</keyword>
<keyword evidence="3" id="KW-0862">Zinc</keyword>
<reference evidence="4" key="2">
    <citation type="submission" date="2024-01" db="EMBL/GenBank/DDBJ databases">
        <title>Comparative genomics of Cryptococcus and Kwoniella reveals pathogenesis evolution and contrasting modes of karyotype evolution via chromosome fusion or intercentromeric recombination.</title>
        <authorList>
            <person name="Coelho M.A."/>
            <person name="David-Palma M."/>
            <person name="Shea T."/>
            <person name="Bowers K."/>
            <person name="McGinley-Smith S."/>
            <person name="Mohammad A.W."/>
            <person name="Gnirke A."/>
            <person name="Yurkov A.M."/>
            <person name="Nowrousian M."/>
            <person name="Sun S."/>
            <person name="Cuomo C.A."/>
            <person name="Heitman J."/>
        </authorList>
    </citation>
    <scope>NUCLEOTIDE SEQUENCE</scope>
    <source>
        <strain evidence="4">CBS 12478</strain>
    </source>
</reference>
<evidence type="ECO:0000313" key="4">
    <source>
        <dbReference type="EMBL" id="WWD19979.1"/>
    </source>
</evidence>
<gene>
    <name evidence="4" type="ORF">CI109_104452</name>
</gene>
<dbReference type="InterPro" id="IPR006913">
    <property type="entry name" value="CENP-V/GFA"/>
</dbReference>
<evidence type="ECO:0000256" key="2">
    <source>
        <dbReference type="ARBA" id="ARBA00022723"/>
    </source>
</evidence>
<dbReference type="InterPro" id="IPR011057">
    <property type="entry name" value="Mss4-like_sf"/>
</dbReference>
<accession>A0A5M6BN80</accession>
<sequence length="323" mass="35928">MSKQSSTKQAKTYHISCHCQAHVLRLDIPNDTDTPSPFDQGGVCDCSHCLKNRIVWGFAPPGTVSIVRGLGKDGAANLQEYRFGSKSYGHSFCGVCGTHVLGNAFDGDNKVTSFNFRAIRDTDFDLWKLPLVLYSGLDREPAYKAITLSDIPNAEAYLSKLQKDETKPTKIYVGSCHCQAIMFAVRCQPLEEVHLCDCACSICLGNGVIWLYPGRENVAYHPAAFPDTLFTPADGILTEYRFGKKINGHFFCKTCGSHVFERSEQSFGLNIALLNEASGYLEDVLGLKADRKSEDNRKVYTKLGGLDRNDEDKYIEPHYALRL</sequence>
<dbReference type="PANTHER" id="PTHR28620:SF1">
    <property type="entry name" value="CENP-V_GFA DOMAIN-CONTAINING PROTEIN"/>
    <property type="match status" value="1"/>
</dbReference>
<reference evidence="4" key="1">
    <citation type="submission" date="2017-08" db="EMBL/GenBank/DDBJ databases">
        <authorList>
            <person name="Cuomo C."/>
            <person name="Billmyre B."/>
            <person name="Heitman J."/>
        </authorList>
    </citation>
    <scope>NUCLEOTIDE SEQUENCE</scope>
    <source>
        <strain evidence="4">CBS 12478</strain>
    </source>
</reference>
<comment type="similarity">
    <text evidence="1">Belongs to the Gfa family.</text>
</comment>
<dbReference type="EMBL" id="CP144058">
    <property type="protein sequence ID" value="WWD19979.1"/>
    <property type="molecule type" value="Genomic_DNA"/>
</dbReference>
<dbReference type="KEGG" id="ksn:43592593"/>
<name>A0A5M6BN80_9TREE</name>
<dbReference type="GO" id="GO:0046872">
    <property type="term" value="F:metal ion binding"/>
    <property type="evidence" value="ECO:0007669"/>
    <property type="project" value="UniProtKB-KW"/>
</dbReference>
<evidence type="ECO:0000256" key="3">
    <source>
        <dbReference type="ARBA" id="ARBA00022833"/>
    </source>
</evidence>
<protein>
    <submittedName>
        <fullName evidence="4">Uncharacterized protein</fullName>
    </submittedName>
</protein>